<protein>
    <submittedName>
        <fullName evidence="1">Uncharacterized protein</fullName>
    </submittedName>
</protein>
<proteinExistence type="predicted"/>
<name>A0A087EBE8_9BIFI</name>
<reference evidence="1 2" key="1">
    <citation type="submission" date="2014-03" db="EMBL/GenBank/DDBJ databases">
        <title>Genomics of Bifidobacteria.</title>
        <authorList>
            <person name="Ventura M."/>
            <person name="Milani C."/>
            <person name="Lugli G.A."/>
        </authorList>
    </citation>
    <scope>NUCLEOTIDE SEQUENCE [LARGE SCALE GENOMIC DNA]</scope>
    <source>
        <strain evidence="1 2">JCM 13495</strain>
    </source>
</reference>
<dbReference type="EMBL" id="JGZU01000016">
    <property type="protein sequence ID" value="KFJ05099.1"/>
    <property type="molecule type" value="Genomic_DNA"/>
</dbReference>
<keyword evidence="2" id="KW-1185">Reference proteome</keyword>
<dbReference type="STRING" id="356829.BITS_1630"/>
<evidence type="ECO:0000313" key="2">
    <source>
        <dbReference type="Proteomes" id="UP000029080"/>
    </source>
</evidence>
<comment type="caution">
    <text evidence="1">The sequence shown here is derived from an EMBL/GenBank/DDBJ whole genome shotgun (WGS) entry which is preliminary data.</text>
</comment>
<accession>A0A087EBE8</accession>
<dbReference type="Proteomes" id="UP000029080">
    <property type="component" value="Unassembled WGS sequence"/>
</dbReference>
<organism evidence="1 2">
    <name type="scientific">Bifidobacterium tsurumiense</name>
    <dbReference type="NCBI Taxonomy" id="356829"/>
    <lineage>
        <taxon>Bacteria</taxon>
        <taxon>Bacillati</taxon>
        <taxon>Actinomycetota</taxon>
        <taxon>Actinomycetes</taxon>
        <taxon>Bifidobacteriales</taxon>
        <taxon>Bifidobacteriaceae</taxon>
        <taxon>Bifidobacterium</taxon>
    </lineage>
</organism>
<evidence type="ECO:0000313" key="1">
    <source>
        <dbReference type="EMBL" id="KFJ05099.1"/>
    </source>
</evidence>
<dbReference type="AlphaFoldDB" id="A0A087EBE8"/>
<gene>
    <name evidence="1" type="ORF">BITS_1630</name>
</gene>
<sequence length="87" mass="9367">MRRLLRRLVPASEFMPCLLAVCALPCLVAGGLSWLVAEASARVGGVRPGSGRLIRRPPPADGRGPLIAVRGGSRPVPFRYFVLSVFR</sequence>